<evidence type="ECO:0000259" key="7">
    <source>
        <dbReference type="Pfam" id="PF00384"/>
    </source>
</evidence>
<dbReference type="Pfam" id="PF18364">
    <property type="entry name" value="Molybdopterin_N"/>
    <property type="match status" value="1"/>
</dbReference>
<dbReference type="InterPro" id="IPR041460">
    <property type="entry name" value="Molybdopterin_N"/>
</dbReference>
<keyword evidence="11" id="KW-1185">Reference proteome</keyword>
<evidence type="ECO:0000256" key="2">
    <source>
        <dbReference type="ARBA" id="ARBA00010312"/>
    </source>
</evidence>
<gene>
    <name evidence="10" type="ORF">BW247_06470</name>
</gene>
<reference evidence="10 11" key="1">
    <citation type="submission" date="2017-01" db="EMBL/GenBank/DDBJ databases">
        <title>Draft sequence of Acidihalobacter ferrooxidans strain DSM 14175 (strain V8).</title>
        <authorList>
            <person name="Khaleque H.N."/>
            <person name="Ramsay J.P."/>
            <person name="Murphy R.J.T."/>
            <person name="Kaksonen A.H."/>
            <person name="Boxall N.J."/>
            <person name="Watkin E.L.J."/>
        </authorList>
    </citation>
    <scope>NUCLEOTIDE SEQUENCE [LARGE SCALE GENOMIC DNA]</scope>
    <source>
        <strain evidence="10 11">V8</strain>
    </source>
</reference>
<name>A0A1P8UG22_9GAMM</name>
<evidence type="ECO:0000256" key="5">
    <source>
        <dbReference type="ARBA" id="ARBA00022764"/>
    </source>
</evidence>
<evidence type="ECO:0000256" key="3">
    <source>
        <dbReference type="ARBA" id="ARBA00022505"/>
    </source>
</evidence>
<evidence type="ECO:0000256" key="1">
    <source>
        <dbReference type="ARBA" id="ARBA00001942"/>
    </source>
</evidence>
<dbReference type="RefSeq" id="WP_076836428.1">
    <property type="nucleotide sequence ID" value="NZ_CP019434.1"/>
</dbReference>
<dbReference type="GO" id="GO:0030151">
    <property type="term" value="F:molybdenum ion binding"/>
    <property type="evidence" value="ECO:0007669"/>
    <property type="project" value="TreeGrafter"/>
</dbReference>
<dbReference type="PROSITE" id="PS00490">
    <property type="entry name" value="MOLYBDOPTERIN_PROK_2"/>
    <property type="match status" value="1"/>
</dbReference>
<proteinExistence type="inferred from homology"/>
<dbReference type="GO" id="GO:0043546">
    <property type="term" value="F:molybdopterin cofactor binding"/>
    <property type="evidence" value="ECO:0007669"/>
    <property type="project" value="InterPro"/>
</dbReference>
<accession>A0A1P8UG22</accession>
<feature type="domain" description="Molybdopterin dinucleotide-binding" evidence="8">
    <location>
        <begin position="630"/>
        <end position="750"/>
    </location>
</feature>
<dbReference type="STRING" id="1765967.BW247_06470"/>
<keyword evidence="6" id="KW-0560">Oxidoreductase</keyword>
<dbReference type="SUPFAM" id="SSF53706">
    <property type="entry name" value="Formate dehydrogenase/DMSO reductase, domains 1-3"/>
    <property type="match status" value="1"/>
</dbReference>
<keyword evidence="5" id="KW-0574">Periplasm</keyword>
<dbReference type="InterPro" id="IPR041954">
    <property type="entry name" value="CT_DMSOR/BSOR/TMAOR"/>
</dbReference>
<feature type="domain" description="Molybdopterin oxidoreductase" evidence="7">
    <location>
        <begin position="78"/>
        <end position="514"/>
    </location>
</feature>
<dbReference type="InterPro" id="IPR050612">
    <property type="entry name" value="Prok_Mopterin_Oxidored"/>
</dbReference>
<dbReference type="AlphaFoldDB" id="A0A1P8UG22"/>
<dbReference type="CDD" id="cd02793">
    <property type="entry name" value="MopB_CT_DMSOR-BSOR-TMAOR"/>
    <property type="match status" value="1"/>
</dbReference>
<evidence type="ECO:0000313" key="10">
    <source>
        <dbReference type="EMBL" id="APZ42779.1"/>
    </source>
</evidence>
<evidence type="ECO:0000259" key="9">
    <source>
        <dbReference type="Pfam" id="PF18364"/>
    </source>
</evidence>
<comment type="similarity">
    <text evidence="2">Belongs to the prokaryotic molybdopterin-containing oxidoreductase family.</text>
</comment>
<feature type="domain" description="Molybdopterin oxidoreductase N-terminal" evidence="9">
    <location>
        <begin position="14"/>
        <end position="48"/>
    </location>
</feature>
<dbReference type="OrthoDB" id="9810782at2"/>
<dbReference type="GO" id="GO:0016491">
    <property type="term" value="F:oxidoreductase activity"/>
    <property type="evidence" value="ECO:0007669"/>
    <property type="project" value="UniProtKB-KW"/>
</dbReference>
<dbReference type="InterPro" id="IPR009010">
    <property type="entry name" value="Asp_de-COase-like_dom_sf"/>
</dbReference>
<dbReference type="PANTHER" id="PTHR43742">
    <property type="entry name" value="TRIMETHYLAMINE-N-OXIDE REDUCTASE"/>
    <property type="match status" value="1"/>
</dbReference>
<dbReference type="Gene3D" id="3.40.50.740">
    <property type="match status" value="1"/>
</dbReference>
<dbReference type="EMBL" id="CP019434">
    <property type="protein sequence ID" value="APZ42779.1"/>
    <property type="molecule type" value="Genomic_DNA"/>
</dbReference>
<keyword evidence="4" id="KW-0479">Metal-binding</keyword>
<dbReference type="KEGG" id="afy:BW247_06470"/>
<dbReference type="InterPro" id="IPR006656">
    <property type="entry name" value="Mopterin_OxRdtase"/>
</dbReference>
<dbReference type="InterPro" id="IPR006657">
    <property type="entry name" value="MoPterin_dinucl-bd_dom"/>
</dbReference>
<dbReference type="Gene3D" id="3.90.55.10">
    <property type="entry name" value="Dimethylsulfoxide Reductase, domain 3"/>
    <property type="match status" value="1"/>
</dbReference>
<comment type="cofactor">
    <cofactor evidence="1">
        <name>Mo-bis(molybdopterin guanine dinucleotide)</name>
        <dbReference type="ChEBI" id="CHEBI:60539"/>
    </cofactor>
</comment>
<dbReference type="Proteomes" id="UP000243807">
    <property type="component" value="Chromosome"/>
</dbReference>
<dbReference type="GO" id="GO:0009061">
    <property type="term" value="P:anaerobic respiration"/>
    <property type="evidence" value="ECO:0007669"/>
    <property type="project" value="TreeGrafter"/>
</dbReference>
<dbReference type="GO" id="GO:0009055">
    <property type="term" value="F:electron transfer activity"/>
    <property type="evidence" value="ECO:0007669"/>
    <property type="project" value="TreeGrafter"/>
</dbReference>
<evidence type="ECO:0000256" key="6">
    <source>
        <dbReference type="ARBA" id="ARBA00023002"/>
    </source>
</evidence>
<organism evidence="10 11">
    <name type="scientific">Acidihalobacter ferrooxydans</name>
    <dbReference type="NCBI Taxonomy" id="1765967"/>
    <lineage>
        <taxon>Bacteria</taxon>
        <taxon>Pseudomonadati</taxon>
        <taxon>Pseudomonadota</taxon>
        <taxon>Gammaproteobacteria</taxon>
        <taxon>Chromatiales</taxon>
        <taxon>Ectothiorhodospiraceae</taxon>
        <taxon>Acidihalobacter</taxon>
    </lineage>
</organism>
<evidence type="ECO:0000256" key="4">
    <source>
        <dbReference type="ARBA" id="ARBA00022723"/>
    </source>
</evidence>
<dbReference type="Pfam" id="PF00384">
    <property type="entry name" value="Molybdopterin"/>
    <property type="match status" value="1"/>
</dbReference>
<dbReference type="PANTHER" id="PTHR43742:SF10">
    <property type="entry name" value="TRIMETHYLAMINE-N-OXIDE REDUCTASE 2"/>
    <property type="match status" value="1"/>
</dbReference>
<keyword evidence="3" id="KW-0500">Molybdenum</keyword>
<evidence type="ECO:0000313" key="11">
    <source>
        <dbReference type="Proteomes" id="UP000243807"/>
    </source>
</evidence>
<dbReference type="GO" id="GO:0030288">
    <property type="term" value="C:outer membrane-bounded periplasmic space"/>
    <property type="evidence" value="ECO:0007669"/>
    <property type="project" value="TreeGrafter"/>
</dbReference>
<dbReference type="Pfam" id="PF01568">
    <property type="entry name" value="Molydop_binding"/>
    <property type="match status" value="1"/>
</dbReference>
<dbReference type="Gene3D" id="3.40.228.10">
    <property type="entry name" value="Dimethylsulfoxide Reductase, domain 2"/>
    <property type="match status" value="1"/>
</dbReference>
<dbReference type="SUPFAM" id="SSF50692">
    <property type="entry name" value="ADC-like"/>
    <property type="match status" value="1"/>
</dbReference>
<dbReference type="Gene3D" id="2.40.40.20">
    <property type="match status" value="1"/>
</dbReference>
<protein>
    <submittedName>
        <fullName evidence="10">Biotin transporter BioY</fullName>
    </submittedName>
</protein>
<sequence>MKPVSETPPQRTFTMTHWGVYELESAGGRLLDVRPWRGDPAPSPIGRSLLAVDHPRRVRAPRVSRGWLDAREGRRRARRGSTEFVEMPWHEVLDRVASELDRVRQTWGNTAIYAGSYGWASAGRFHHAQSQMHRFMNTLGGYTRSVNNYSFAAADVIVPHVLGCSYRSLQDEAPDLAEVARHTALVLTFGGIPLKNAQIEPGGQGRHLVRDLLRTAHRQGCRFVNVSPLRDDVAAELEAEWLPLRPNTDTALMLGLAHTLYVEKRYDRAFVQTYTTGFERFSRYLPGTDDGQPKDAAWAAALTGVPAARIRALARELVAARSLINVSWSVQRADHGEQPYWMAITLAAMIGQIGLPGGGFAFGYGAVGSIGNGVPRVRMPSLPGLRNPVDSYIPVARISDMLLNPGSRFAYNGRNLVYPDIRLVYWVGGNPFHHHQDLNRLLEAWQRPETIIVHEPFMTATAQHADIVLPATTPLERNDLGGASQDNVLVAMRRAIPPVGQARDDYAIFSDLAQRLGVHEAFTEGRSEMDWLRYLYARLRVTHDDLPEFDVFWTQGIHEFAATSSAHPPCRLLRAFREQPLEHPLATPSGRIEIGSDVIELYGYADCPGHPVWLEPGEWLGGAEAVHHPLHLLSNQPATRLHSQWEHGVTSQQDKINGLEALQINPGDARARGVRDGDVVLVRNARGRCLAGARVTDALMPGVVILPTGAPFEPAAPGVPGSLELRGNPNVLTRDHGTSQLAQGPSAQTCLVEVERYDPAADPR</sequence>
<dbReference type="InterPro" id="IPR006655">
    <property type="entry name" value="Mopterin_OxRdtase_prok_CS"/>
</dbReference>
<evidence type="ECO:0000259" key="8">
    <source>
        <dbReference type="Pfam" id="PF01568"/>
    </source>
</evidence>